<reference evidence="1 2" key="1">
    <citation type="submission" date="2017-02" db="EMBL/GenBank/DDBJ databases">
        <authorList>
            <person name="Peterson S.W."/>
        </authorList>
    </citation>
    <scope>NUCLEOTIDE SEQUENCE [LARGE SCALE GENOMIC DNA]</scope>
    <source>
        <strain evidence="1 2">ATCC BAA-908</strain>
    </source>
</reference>
<keyword evidence="2" id="KW-1185">Reference proteome</keyword>
<protein>
    <submittedName>
        <fullName evidence="1">Uncharacterized protein</fullName>
    </submittedName>
</protein>
<dbReference type="AlphaFoldDB" id="A0A1T4KB63"/>
<evidence type="ECO:0000313" key="2">
    <source>
        <dbReference type="Proteomes" id="UP000190423"/>
    </source>
</evidence>
<proteinExistence type="predicted"/>
<gene>
    <name evidence="1" type="ORF">SAMN02745149_01093</name>
</gene>
<dbReference type="Proteomes" id="UP000190423">
    <property type="component" value="Unassembled WGS sequence"/>
</dbReference>
<accession>A0A1T4KB63</accession>
<dbReference type="STRING" id="261392.SAMN02745149_01093"/>
<dbReference type="OrthoDB" id="350788at2"/>
<dbReference type="GeneID" id="78316391"/>
<name>A0A1T4KB63_TREPO</name>
<dbReference type="RefSeq" id="WP_078933011.1">
    <property type="nucleotide sequence ID" value="NZ_FUWG01000007.1"/>
</dbReference>
<sequence>MKVLELKNLNREDGYIYYMRKFSGIALIQIPGDTLQTPISFNIETSPFGTKKISVNVGEQLNYPVLPVKKALADFILEKDKEGKLP</sequence>
<evidence type="ECO:0000313" key="1">
    <source>
        <dbReference type="EMBL" id="SJZ39632.1"/>
    </source>
</evidence>
<dbReference type="EMBL" id="FUWG01000007">
    <property type="protein sequence ID" value="SJZ39632.1"/>
    <property type="molecule type" value="Genomic_DNA"/>
</dbReference>
<organism evidence="1 2">
    <name type="scientific">Treponema porcinum</name>
    <dbReference type="NCBI Taxonomy" id="261392"/>
    <lineage>
        <taxon>Bacteria</taxon>
        <taxon>Pseudomonadati</taxon>
        <taxon>Spirochaetota</taxon>
        <taxon>Spirochaetia</taxon>
        <taxon>Spirochaetales</taxon>
        <taxon>Treponemataceae</taxon>
        <taxon>Treponema</taxon>
    </lineage>
</organism>